<dbReference type="AlphaFoldDB" id="A0A1G2NEA1"/>
<evidence type="ECO:0000313" key="2">
    <source>
        <dbReference type="Proteomes" id="UP000177797"/>
    </source>
</evidence>
<comment type="caution">
    <text evidence="1">The sequence shown here is derived from an EMBL/GenBank/DDBJ whole genome shotgun (WGS) entry which is preliminary data.</text>
</comment>
<sequence length="300" mass="32441">MKTVSIFLGSAFVIFFVAQNALALALVIPSPKTVGAPLALTIEEDGDTMIDGARITQITGSTIFASQYWGTLPVRWIIRTDAKTSIKHRFGNPIVMSQLAVGHFISVEGSFNGSSDSLGIDAKSIKNWSVSTEGSSFAGTVVSVPDAGGAFILQIGDGSTVFVKPKATSTIMRGVVSIMPAAIALGDRVLETTGVYNHIDRLLSAENVKIFQDKQKFSPRNFEGKLVRLDSINLPTIMVVNVGGKEYTVHLPDKTIILRKDKAKTTLQRFVAGDTVRFYGAIREAEWSVVDAEVVRTLEF</sequence>
<evidence type="ECO:0000313" key="1">
    <source>
        <dbReference type="EMBL" id="OHA34415.1"/>
    </source>
</evidence>
<dbReference type="EMBL" id="MHSA01000012">
    <property type="protein sequence ID" value="OHA34415.1"/>
    <property type="molecule type" value="Genomic_DNA"/>
</dbReference>
<protein>
    <recommendedName>
        <fullName evidence="3">DUF5666 domain-containing protein</fullName>
    </recommendedName>
</protein>
<accession>A0A1G2NEA1</accession>
<gene>
    <name evidence="1" type="ORF">A2938_01015</name>
</gene>
<name>A0A1G2NEA1_9BACT</name>
<reference evidence="1 2" key="1">
    <citation type="journal article" date="2016" name="Nat. Commun.">
        <title>Thousands of microbial genomes shed light on interconnected biogeochemical processes in an aquifer system.</title>
        <authorList>
            <person name="Anantharaman K."/>
            <person name="Brown C.T."/>
            <person name="Hug L.A."/>
            <person name="Sharon I."/>
            <person name="Castelle C.J."/>
            <person name="Probst A.J."/>
            <person name="Thomas B.C."/>
            <person name="Singh A."/>
            <person name="Wilkins M.J."/>
            <person name="Karaoz U."/>
            <person name="Brodie E.L."/>
            <person name="Williams K.H."/>
            <person name="Hubbard S.S."/>
            <person name="Banfield J.F."/>
        </authorList>
    </citation>
    <scope>NUCLEOTIDE SEQUENCE [LARGE SCALE GENOMIC DNA]</scope>
</reference>
<proteinExistence type="predicted"/>
<organism evidence="1 2">
    <name type="scientific">Candidatus Taylorbacteria bacterium RIFCSPLOWO2_01_FULL_48_100</name>
    <dbReference type="NCBI Taxonomy" id="1802322"/>
    <lineage>
        <taxon>Bacteria</taxon>
        <taxon>Candidatus Tayloriibacteriota</taxon>
    </lineage>
</organism>
<evidence type="ECO:0008006" key="3">
    <source>
        <dbReference type="Google" id="ProtNLM"/>
    </source>
</evidence>
<dbReference type="Proteomes" id="UP000177797">
    <property type="component" value="Unassembled WGS sequence"/>
</dbReference>